<keyword evidence="6 15" id="KW-0732">Signal</keyword>
<dbReference type="EMBL" id="BMPO01000002">
    <property type="protein sequence ID" value="GGJ86917.1"/>
    <property type="molecule type" value="Genomic_DNA"/>
</dbReference>
<evidence type="ECO:0000259" key="16">
    <source>
        <dbReference type="Pfam" id="PF00593"/>
    </source>
</evidence>
<keyword evidence="18" id="KW-0675">Receptor</keyword>
<feature type="chain" id="PRO_5036723879" evidence="15">
    <location>
        <begin position="24"/>
        <end position="669"/>
    </location>
</feature>
<evidence type="ECO:0000256" key="9">
    <source>
        <dbReference type="ARBA" id="ARBA00023077"/>
    </source>
</evidence>
<comment type="caution">
    <text evidence="18">The sequence shown here is derived from an EMBL/GenBank/DDBJ whole genome shotgun (WGS) entry which is preliminary data.</text>
</comment>
<evidence type="ECO:0000256" key="2">
    <source>
        <dbReference type="ARBA" id="ARBA00022448"/>
    </source>
</evidence>
<accession>A0A917PQ92</accession>
<dbReference type="GO" id="GO:0009279">
    <property type="term" value="C:cell outer membrane"/>
    <property type="evidence" value="ECO:0007669"/>
    <property type="project" value="UniProtKB-SubCell"/>
</dbReference>
<evidence type="ECO:0000256" key="7">
    <source>
        <dbReference type="ARBA" id="ARBA00023004"/>
    </source>
</evidence>
<evidence type="ECO:0000256" key="14">
    <source>
        <dbReference type="RuleBase" id="RU003357"/>
    </source>
</evidence>
<dbReference type="Gene3D" id="2.40.170.20">
    <property type="entry name" value="TonB-dependent receptor, beta-barrel domain"/>
    <property type="match status" value="1"/>
</dbReference>
<organism evidence="18 19">
    <name type="scientific">Pseudomonas matsuisoli</name>
    <dbReference type="NCBI Taxonomy" id="1515666"/>
    <lineage>
        <taxon>Bacteria</taxon>
        <taxon>Pseudomonadati</taxon>
        <taxon>Pseudomonadota</taxon>
        <taxon>Gammaproteobacteria</taxon>
        <taxon>Pseudomonadales</taxon>
        <taxon>Pseudomonadaceae</taxon>
        <taxon>Pseudomonas</taxon>
    </lineage>
</organism>
<evidence type="ECO:0000256" key="11">
    <source>
        <dbReference type="ARBA" id="ARBA00023237"/>
    </source>
</evidence>
<sequence length="669" mass="73772">MIRCPLRRTTLSLMICLPGVALGEDAGVLALPDVTVSATKQDTTTFNTPSAVTVIGGEQLDTYRYDNLAEIAQRTPNAGFTGYTPNSPQLTIRGLGFSDDESDSTSTSVFIDGIPVHGKTLGQPFDMEQVEILRGPQNLLYGKNSMGGVVAFKTRDPGFTAGGNANFEYGTDNRMRAEVAGDLPLSDNTAIRAVVGGEKSDGFVENDTLNDEGADWKSRFGRLKLLHLDDAGGEWRFGLSHLENHGGNDYFTTRDLASKHQSDNTEPGRNNLEYSLLTGEYKRELANNRKLVVLAGASQSEWNYWMPESAYDAISGFDAKTKEFNLESRLTGVDGDFDWLVGGYASHIKRESPYLYEMPGMFVSATTADVDGDTFAAFGELGWRFAPDWRAAAGLRIEHYRADMDWSADVTGAGFNEVNDVKARDTVALPRFTLEYQPDDQHFAWLTLARGYKASGFNIYATDASSAGQSYDPEYGNYVELGYRLRDANRRWELEGVVFYTRLRDQQVVVIGDENQSLTDNAGKSHNQGVELSAKVRPIDSLELRAFAAWVEAEYDEYTDTDGNDLEGTQFPDAPRNSQGVSATWTPDEHWTLGVGASRQAKSYLYPQTEYTNDAYTLVDANVSYRLKNWTVGLYGKNLGNAEYFGRVANNAFVPGTPRSVGVSVGVDF</sequence>
<evidence type="ECO:0000256" key="5">
    <source>
        <dbReference type="ARBA" id="ARBA00022692"/>
    </source>
</evidence>
<reference evidence="18" key="1">
    <citation type="journal article" date="2014" name="Int. J. Syst. Evol. Microbiol.">
        <title>Complete genome sequence of Corynebacterium casei LMG S-19264T (=DSM 44701T), isolated from a smear-ripened cheese.</title>
        <authorList>
            <consortium name="US DOE Joint Genome Institute (JGI-PGF)"/>
            <person name="Walter F."/>
            <person name="Albersmeier A."/>
            <person name="Kalinowski J."/>
            <person name="Ruckert C."/>
        </authorList>
    </citation>
    <scope>NUCLEOTIDE SEQUENCE</scope>
    <source>
        <strain evidence="18">JCM 30078</strain>
    </source>
</reference>
<keyword evidence="7" id="KW-0408">Iron</keyword>
<feature type="short sequence motif" description="TonB C-terminal box" evidence="13">
    <location>
        <begin position="652"/>
        <end position="669"/>
    </location>
</feature>
<keyword evidence="2 12" id="KW-0813">Transport</keyword>
<keyword evidence="10 12" id="KW-0472">Membrane</keyword>
<keyword evidence="4" id="KW-0410">Iron transport</keyword>
<dbReference type="PANTHER" id="PTHR32552:SF81">
    <property type="entry name" value="TONB-DEPENDENT OUTER MEMBRANE RECEPTOR"/>
    <property type="match status" value="1"/>
</dbReference>
<evidence type="ECO:0000313" key="18">
    <source>
        <dbReference type="EMBL" id="GGJ86917.1"/>
    </source>
</evidence>
<dbReference type="InterPro" id="IPR000531">
    <property type="entry name" value="Beta-barrel_TonB"/>
</dbReference>
<dbReference type="AlphaFoldDB" id="A0A917PQ92"/>
<evidence type="ECO:0000256" key="4">
    <source>
        <dbReference type="ARBA" id="ARBA00022496"/>
    </source>
</evidence>
<dbReference type="PROSITE" id="PS52016">
    <property type="entry name" value="TONB_DEPENDENT_REC_3"/>
    <property type="match status" value="1"/>
</dbReference>
<evidence type="ECO:0000256" key="13">
    <source>
        <dbReference type="PROSITE-ProRule" id="PRU10144"/>
    </source>
</evidence>
<dbReference type="InterPro" id="IPR010917">
    <property type="entry name" value="TonB_rcpt_CS"/>
</dbReference>
<dbReference type="InterPro" id="IPR036942">
    <property type="entry name" value="Beta-barrel_TonB_sf"/>
</dbReference>
<feature type="domain" description="TonB-dependent receptor plug" evidence="17">
    <location>
        <begin position="46"/>
        <end position="149"/>
    </location>
</feature>
<keyword evidence="9 14" id="KW-0798">TonB box</keyword>
<proteinExistence type="inferred from homology"/>
<dbReference type="Proteomes" id="UP000635983">
    <property type="component" value="Unassembled WGS sequence"/>
</dbReference>
<dbReference type="GO" id="GO:0006826">
    <property type="term" value="P:iron ion transport"/>
    <property type="evidence" value="ECO:0007669"/>
    <property type="project" value="UniProtKB-KW"/>
</dbReference>
<gene>
    <name evidence="18" type="ORF">GCM10009304_11150</name>
</gene>
<evidence type="ECO:0000259" key="17">
    <source>
        <dbReference type="Pfam" id="PF07715"/>
    </source>
</evidence>
<evidence type="ECO:0000256" key="8">
    <source>
        <dbReference type="ARBA" id="ARBA00023065"/>
    </source>
</evidence>
<dbReference type="PROSITE" id="PS01156">
    <property type="entry name" value="TONB_DEPENDENT_REC_2"/>
    <property type="match status" value="1"/>
</dbReference>
<evidence type="ECO:0000256" key="10">
    <source>
        <dbReference type="ARBA" id="ARBA00023136"/>
    </source>
</evidence>
<keyword evidence="5 12" id="KW-0812">Transmembrane</keyword>
<dbReference type="Pfam" id="PF00593">
    <property type="entry name" value="TonB_dep_Rec_b-barrel"/>
    <property type="match status" value="1"/>
</dbReference>
<dbReference type="SUPFAM" id="SSF56935">
    <property type="entry name" value="Porins"/>
    <property type="match status" value="1"/>
</dbReference>
<evidence type="ECO:0000256" key="1">
    <source>
        <dbReference type="ARBA" id="ARBA00004571"/>
    </source>
</evidence>
<evidence type="ECO:0000256" key="15">
    <source>
        <dbReference type="SAM" id="SignalP"/>
    </source>
</evidence>
<evidence type="ECO:0000256" key="12">
    <source>
        <dbReference type="PROSITE-ProRule" id="PRU01360"/>
    </source>
</evidence>
<dbReference type="PANTHER" id="PTHR32552">
    <property type="entry name" value="FERRICHROME IRON RECEPTOR-RELATED"/>
    <property type="match status" value="1"/>
</dbReference>
<evidence type="ECO:0000256" key="3">
    <source>
        <dbReference type="ARBA" id="ARBA00022452"/>
    </source>
</evidence>
<evidence type="ECO:0000313" key="19">
    <source>
        <dbReference type="Proteomes" id="UP000635983"/>
    </source>
</evidence>
<name>A0A917PQ92_9PSED</name>
<dbReference type="CDD" id="cd01347">
    <property type="entry name" value="ligand_gated_channel"/>
    <property type="match status" value="1"/>
</dbReference>
<comment type="similarity">
    <text evidence="12 14">Belongs to the TonB-dependent receptor family.</text>
</comment>
<keyword evidence="8" id="KW-0406">Ion transport</keyword>
<comment type="subcellular location">
    <subcellularLocation>
        <location evidence="1 12">Cell outer membrane</location>
        <topology evidence="1 12">Multi-pass membrane protein</topology>
    </subcellularLocation>
</comment>
<dbReference type="InterPro" id="IPR039426">
    <property type="entry name" value="TonB-dep_rcpt-like"/>
</dbReference>
<reference evidence="18" key="2">
    <citation type="submission" date="2020-09" db="EMBL/GenBank/DDBJ databases">
        <authorList>
            <person name="Sun Q."/>
            <person name="Ohkuma M."/>
        </authorList>
    </citation>
    <scope>NUCLEOTIDE SEQUENCE</scope>
    <source>
        <strain evidence="18">JCM 30078</strain>
    </source>
</reference>
<keyword evidence="11 12" id="KW-0998">Cell outer membrane</keyword>
<feature type="signal peptide" evidence="15">
    <location>
        <begin position="1"/>
        <end position="23"/>
    </location>
</feature>
<dbReference type="RefSeq" id="WP_188982150.1">
    <property type="nucleotide sequence ID" value="NZ_BMPO01000002.1"/>
</dbReference>
<keyword evidence="3 12" id="KW-1134">Transmembrane beta strand</keyword>
<dbReference type="InterPro" id="IPR012910">
    <property type="entry name" value="Plug_dom"/>
</dbReference>
<keyword evidence="19" id="KW-1185">Reference proteome</keyword>
<feature type="domain" description="TonB-dependent receptor-like beta-barrel" evidence="16">
    <location>
        <begin position="245"/>
        <end position="639"/>
    </location>
</feature>
<evidence type="ECO:0000256" key="6">
    <source>
        <dbReference type="ARBA" id="ARBA00022729"/>
    </source>
</evidence>
<dbReference type="Pfam" id="PF07715">
    <property type="entry name" value="Plug"/>
    <property type="match status" value="1"/>
</dbReference>
<protein>
    <submittedName>
        <fullName evidence="18">TonB-dependent receptor</fullName>
    </submittedName>
</protein>